<evidence type="ECO:0000313" key="1">
    <source>
        <dbReference type="EMBL" id="CAH4036617.1"/>
    </source>
</evidence>
<reference evidence="1" key="1">
    <citation type="submission" date="2022-05" db="EMBL/GenBank/DDBJ databases">
        <authorList>
            <person name="Okamura Y."/>
        </authorList>
    </citation>
    <scope>NUCLEOTIDE SEQUENCE</scope>
</reference>
<gene>
    <name evidence="1" type="ORF">PIBRA_LOCUS12391</name>
</gene>
<protein>
    <submittedName>
        <fullName evidence="1">Uncharacterized protein</fullName>
    </submittedName>
</protein>
<comment type="caution">
    <text evidence="1">The sequence shown here is derived from an EMBL/GenBank/DDBJ whole genome shotgun (WGS) entry which is preliminary data.</text>
</comment>
<accession>A0A9P0TXB1</accession>
<sequence>MAIAGKQSTEKIISVIMISPSTFPSHVFSKYFRRSEPPRSPRTPHSNVLLPVCTSVRLSDRFLPVRH</sequence>
<organism evidence="1 2">
    <name type="scientific">Pieris brassicae</name>
    <name type="common">White butterfly</name>
    <name type="synonym">Large white butterfly</name>
    <dbReference type="NCBI Taxonomy" id="7116"/>
    <lineage>
        <taxon>Eukaryota</taxon>
        <taxon>Metazoa</taxon>
        <taxon>Ecdysozoa</taxon>
        <taxon>Arthropoda</taxon>
        <taxon>Hexapoda</taxon>
        <taxon>Insecta</taxon>
        <taxon>Pterygota</taxon>
        <taxon>Neoptera</taxon>
        <taxon>Endopterygota</taxon>
        <taxon>Lepidoptera</taxon>
        <taxon>Glossata</taxon>
        <taxon>Ditrysia</taxon>
        <taxon>Papilionoidea</taxon>
        <taxon>Pieridae</taxon>
        <taxon>Pierinae</taxon>
        <taxon>Pieris</taxon>
    </lineage>
</organism>
<keyword evidence="2" id="KW-1185">Reference proteome</keyword>
<name>A0A9P0TXB1_PIEBR</name>
<dbReference type="EMBL" id="CALOZG010000075">
    <property type="protein sequence ID" value="CAH4036617.1"/>
    <property type="molecule type" value="Genomic_DNA"/>
</dbReference>
<dbReference type="Proteomes" id="UP001152562">
    <property type="component" value="Unassembled WGS sequence"/>
</dbReference>
<proteinExistence type="predicted"/>
<dbReference type="AlphaFoldDB" id="A0A9P0TXB1"/>
<evidence type="ECO:0000313" key="2">
    <source>
        <dbReference type="Proteomes" id="UP001152562"/>
    </source>
</evidence>